<proteinExistence type="predicted"/>
<organism evidence="9 10">
    <name type="scientific">Streptococcus suis</name>
    <dbReference type="NCBI Taxonomy" id="1307"/>
    <lineage>
        <taxon>Bacteria</taxon>
        <taxon>Bacillati</taxon>
        <taxon>Bacillota</taxon>
        <taxon>Bacilli</taxon>
        <taxon>Lactobacillales</taxon>
        <taxon>Streptococcaceae</taxon>
        <taxon>Streptococcus</taxon>
    </lineage>
</organism>
<keyword evidence="1" id="KW-0134">Cell wall</keyword>
<dbReference type="EMBL" id="FIIF01000005">
    <property type="protein sequence ID" value="CYV62687.1"/>
    <property type="molecule type" value="Genomic_DNA"/>
</dbReference>
<feature type="signal peptide" evidence="7">
    <location>
        <begin position="1"/>
        <end position="26"/>
    </location>
</feature>
<evidence type="ECO:0000256" key="5">
    <source>
        <dbReference type="SAM" id="MobiDB-lite"/>
    </source>
</evidence>
<keyword evidence="6" id="KW-0812">Transmembrane</keyword>
<keyword evidence="6" id="KW-0472">Membrane</keyword>
<dbReference type="Pfam" id="PF00746">
    <property type="entry name" value="Gram_pos_anchor"/>
    <property type="match status" value="1"/>
</dbReference>
<name>A0A116MRV0_STRSU</name>
<evidence type="ECO:0000256" key="7">
    <source>
        <dbReference type="SAM" id="SignalP"/>
    </source>
</evidence>
<sequence length="250" mass="26530">MLNKKNIFSMLTLSALVLSNSVVAFADETTPIDSSAPVEVTQPSTSTEPSTEVPTPVEPSQPVEPTTPTEEPTTPEEPTVPVDPTLPSTEQPKEKIPTQPTEPSTRPDTPTPPTEKPKQDVPQPETPAPPKTAEEAVNNGESQIGTISTETKQPVEAVTPDKPIVTDTGYTIISTDNSQPIIRYADGSTATVSAESIGAVVNKDKTISVKTVDGQMKTLPNTGEANSLLSLLGIFLLGIVGYYRKKKLTS</sequence>
<keyword evidence="4" id="KW-0572">Peptidoglycan-anchor</keyword>
<dbReference type="NCBIfam" id="TIGR01167">
    <property type="entry name" value="LPXTG_anchor"/>
    <property type="match status" value="1"/>
</dbReference>
<dbReference type="Proteomes" id="UP000074825">
    <property type="component" value="Unassembled WGS sequence"/>
</dbReference>
<evidence type="ECO:0000313" key="9">
    <source>
        <dbReference type="EMBL" id="CYV62687.1"/>
    </source>
</evidence>
<evidence type="ECO:0000256" key="4">
    <source>
        <dbReference type="ARBA" id="ARBA00023088"/>
    </source>
</evidence>
<feature type="compositionally biased region" description="Low complexity" evidence="5">
    <location>
        <begin position="39"/>
        <end position="87"/>
    </location>
</feature>
<keyword evidence="6" id="KW-1133">Transmembrane helix</keyword>
<gene>
    <name evidence="9" type="ORF">ERS132444_00864</name>
</gene>
<feature type="domain" description="Gram-positive cocci surface proteins LPxTG" evidence="8">
    <location>
        <begin position="212"/>
        <end position="247"/>
    </location>
</feature>
<evidence type="ECO:0000256" key="3">
    <source>
        <dbReference type="ARBA" id="ARBA00022729"/>
    </source>
</evidence>
<protein>
    <submittedName>
        <fullName evidence="9">Extracellular protein</fullName>
    </submittedName>
</protein>
<evidence type="ECO:0000256" key="2">
    <source>
        <dbReference type="ARBA" id="ARBA00022525"/>
    </source>
</evidence>
<dbReference type="AlphaFoldDB" id="A0A116MRV0"/>
<feature type="transmembrane region" description="Helical" evidence="6">
    <location>
        <begin position="225"/>
        <end position="243"/>
    </location>
</feature>
<reference evidence="9 10" key="1">
    <citation type="submission" date="2016-02" db="EMBL/GenBank/DDBJ databases">
        <authorList>
            <consortium name="Pathogen Informatics"/>
        </authorList>
    </citation>
    <scope>NUCLEOTIDE SEQUENCE [LARGE SCALE GENOMIC DNA]</scope>
    <source>
        <strain evidence="9 10">LSS82</strain>
    </source>
</reference>
<keyword evidence="3 7" id="KW-0732">Signal</keyword>
<evidence type="ECO:0000256" key="6">
    <source>
        <dbReference type="SAM" id="Phobius"/>
    </source>
</evidence>
<evidence type="ECO:0000259" key="8">
    <source>
        <dbReference type="Pfam" id="PF00746"/>
    </source>
</evidence>
<keyword evidence="2" id="KW-0964">Secreted</keyword>
<accession>A0A116MRV0</accession>
<evidence type="ECO:0000256" key="1">
    <source>
        <dbReference type="ARBA" id="ARBA00022512"/>
    </source>
</evidence>
<evidence type="ECO:0000313" key="10">
    <source>
        <dbReference type="Proteomes" id="UP000074825"/>
    </source>
</evidence>
<feature type="region of interest" description="Disordered" evidence="5">
    <location>
        <begin position="31"/>
        <end position="138"/>
    </location>
</feature>
<feature type="chain" id="PRO_5007146787" evidence="7">
    <location>
        <begin position="27"/>
        <end position="250"/>
    </location>
</feature>
<dbReference type="InterPro" id="IPR019931">
    <property type="entry name" value="LPXTG_anchor"/>
</dbReference>